<gene>
    <name evidence="2" type="ORF">PVK06_043464</name>
</gene>
<organism evidence="2 3">
    <name type="scientific">Gossypium arboreum</name>
    <name type="common">Tree cotton</name>
    <name type="synonym">Gossypium nanking</name>
    <dbReference type="NCBI Taxonomy" id="29729"/>
    <lineage>
        <taxon>Eukaryota</taxon>
        <taxon>Viridiplantae</taxon>
        <taxon>Streptophyta</taxon>
        <taxon>Embryophyta</taxon>
        <taxon>Tracheophyta</taxon>
        <taxon>Spermatophyta</taxon>
        <taxon>Magnoliopsida</taxon>
        <taxon>eudicotyledons</taxon>
        <taxon>Gunneridae</taxon>
        <taxon>Pentapetalae</taxon>
        <taxon>rosids</taxon>
        <taxon>malvids</taxon>
        <taxon>Malvales</taxon>
        <taxon>Malvaceae</taxon>
        <taxon>Malvoideae</taxon>
        <taxon>Gossypium</taxon>
    </lineage>
</organism>
<accession>A0ABR0MP19</accession>
<reference evidence="2 3" key="1">
    <citation type="submission" date="2023-03" db="EMBL/GenBank/DDBJ databases">
        <title>WGS of Gossypium arboreum.</title>
        <authorList>
            <person name="Yu D."/>
        </authorList>
    </citation>
    <scope>NUCLEOTIDE SEQUENCE [LARGE SCALE GENOMIC DNA]</scope>
    <source>
        <tissue evidence="2">Leaf</tissue>
    </source>
</reference>
<comment type="caution">
    <text evidence="2">The sequence shown here is derived from an EMBL/GenBank/DDBJ whole genome shotgun (WGS) entry which is preliminary data.</text>
</comment>
<dbReference type="EMBL" id="JARKNE010000012">
    <property type="protein sequence ID" value="KAK5775563.1"/>
    <property type="molecule type" value="Genomic_DNA"/>
</dbReference>
<name>A0ABR0MP19_GOSAR</name>
<feature type="region of interest" description="Disordered" evidence="1">
    <location>
        <begin position="37"/>
        <end position="66"/>
    </location>
</feature>
<dbReference type="Proteomes" id="UP001358586">
    <property type="component" value="Chromosome 12"/>
</dbReference>
<feature type="compositionally biased region" description="Acidic residues" evidence="1">
    <location>
        <begin position="37"/>
        <end position="62"/>
    </location>
</feature>
<evidence type="ECO:0000313" key="3">
    <source>
        <dbReference type="Proteomes" id="UP001358586"/>
    </source>
</evidence>
<proteinExistence type="predicted"/>
<protein>
    <submittedName>
        <fullName evidence="2">Uncharacterized protein</fullName>
    </submittedName>
</protein>
<sequence>MLDFWVKFKKINLYVEHEVDNPIIVDEIFLLTTGEGDVEGVEVDEEGDDEGVESNGEDEDIGMESGGQIRLGSIVGEDNDSKVAADEYAGDFATSNGVDNVVDEYTGDFATSDRLDNVAATRNGEE</sequence>
<evidence type="ECO:0000256" key="1">
    <source>
        <dbReference type="SAM" id="MobiDB-lite"/>
    </source>
</evidence>
<evidence type="ECO:0000313" key="2">
    <source>
        <dbReference type="EMBL" id="KAK5775563.1"/>
    </source>
</evidence>
<keyword evidence="3" id="KW-1185">Reference proteome</keyword>